<dbReference type="AlphaFoldDB" id="A0A5P1FB66"/>
<evidence type="ECO:0000313" key="2">
    <source>
        <dbReference type="Proteomes" id="UP000243459"/>
    </source>
</evidence>
<dbReference type="EMBL" id="CM007383">
    <property type="protein sequence ID" value="ONK75616.1"/>
    <property type="molecule type" value="Genomic_DNA"/>
</dbReference>
<name>A0A5P1FB66_ASPOF</name>
<dbReference type="Gramene" id="ONK75616">
    <property type="protein sequence ID" value="ONK75616"/>
    <property type="gene ID" value="A4U43_C03F18760"/>
</dbReference>
<dbReference type="Proteomes" id="UP000243459">
    <property type="component" value="Chromosome 3"/>
</dbReference>
<evidence type="ECO:0000313" key="1">
    <source>
        <dbReference type="EMBL" id="ONK75616.1"/>
    </source>
</evidence>
<organism evidence="1 2">
    <name type="scientific">Asparagus officinalis</name>
    <name type="common">Garden asparagus</name>
    <dbReference type="NCBI Taxonomy" id="4686"/>
    <lineage>
        <taxon>Eukaryota</taxon>
        <taxon>Viridiplantae</taxon>
        <taxon>Streptophyta</taxon>
        <taxon>Embryophyta</taxon>
        <taxon>Tracheophyta</taxon>
        <taxon>Spermatophyta</taxon>
        <taxon>Magnoliopsida</taxon>
        <taxon>Liliopsida</taxon>
        <taxon>Asparagales</taxon>
        <taxon>Asparagaceae</taxon>
        <taxon>Asparagoideae</taxon>
        <taxon>Asparagus</taxon>
    </lineage>
</organism>
<keyword evidence="2" id="KW-1185">Reference proteome</keyword>
<gene>
    <name evidence="1" type="ORF">A4U43_C03F18760</name>
</gene>
<reference evidence="2" key="1">
    <citation type="journal article" date="2017" name="Nat. Commun.">
        <title>The asparagus genome sheds light on the origin and evolution of a young Y chromosome.</title>
        <authorList>
            <person name="Harkess A."/>
            <person name="Zhou J."/>
            <person name="Xu C."/>
            <person name="Bowers J.E."/>
            <person name="Van der Hulst R."/>
            <person name="Ayyampalayam S."/>
            <person name="Mercati F."/>
            <person name="Riccardi P."/>
            <person name="McKain M.R."/>
            <person name="Kakrana A."/>
            <person name="Tang H."/>
            <person name="Ray J."/>
            <person name="Groenendijk J."/>
            <person name="Arikit S."/>
            <person name="Mathioni S.M."/>
            <person name="Nakano M."/>
            <person name="Shan H."/>
            <person name="Telgmann-Rauber A."/>
            <person name="Kanno A."/>
            <person name="Yue Z."/>
            <person name="Chen H."/>
            <person name="Li W."/>
            <person name="Chen Y."/>
            <person name="Xu X."/>
            <person name="Zhang Y."/>
            <person name="Luo S."/>
            <person name="Chen H."/>
            <person name="Gao J."/>
            <person name="Mao Z."/>
            <person name="Pires J.C."/>
            <person name="Luo M."/>
            <person name="Kudrna D."/>
            <person name="Wing R.A."/>
            <person name="Meyers B.C."/>
            <person name="Yi K."/>
            <person name="Kong H."/>
            <person name="Lavrijsen P."/>
            <person name="Sunseri F."/>
            <person name="Falavigna A."/>
            <person name="Ye Y."/>
            <person name="Leebens-Mack J.H."/>
            <person name="Chen G."/>
        </authorList>
    </citation>
    <scope>NUCLEOTIDE SEQUENCE [LARGE SCALE GENOMIC DNA]</scope>
    <source>
        <strain evidence="2">cv. DH0086</strain>
    </source>
</reference>
<protein>
    <submittedName>
        <fullName evidence="1">Uncharacterized protein</fullName>
    </submittedName>
</protein>
<accession>A0A5P1FB66</accession>
<proteinExistence type="predicted"/>
<sequence length="123" mass="13423">MDIMYGGLDSHVLYGHDTIASQNHHRIVHNAGKTISQEARLVEVDPDASIYAINKIQDDVANNHGLVKFGVKMEALLAFSKIHWIPKLLAANCPDVNIQFENGTTKGTMMGPAIRCNAVAWGA</sequence>